<dbReference type="Gene3D" id="2.80.10.50">
    <property type="match status" value="1"/>
</dbReference>
<reference evidence="1" key="1">
    <citation type="submission" date="2020-11" db="EMBL/GenBank/DDBJ databases">
        <authorList>
            <consortium name="DOE Joint Genome Institute"/>
            <person name="Ahrendt S."/>
            <person name="Riley R."/>
            <person name="Andreopoulos W."/>
            <person name="Labutti K."/>
            <person name="Pangilinan J."/>
            <person name="Ruiz-Duenas F.J."/>
            <person name="Barrasa J.M."/>
            <person name="Sanchez-Garcia M."/>
            <person name="Camarero S."/>
            <person name="Miyauchi S."/>
            <person name="Serrano A."/>
            <person name="Linde D."/>
            <person name="Babiker R."/>
            <person name="Drula E."/>
            <person name="Ayuso-Fernandez I."/>
            <person name="Pacheco R."/>
            <person name="Padilla G."/>
            <person name="Ferreira P."/>
            <person name="Barriuso J."/>
            <person name="Kellner H."/>
            <person name="Castanera R."/>
            <person name="Alfaro M."/>
            <person name="Ramirez L."/>
            <person name="Pisabarro A.G."/>
            <person name="Kuo A."/>
            <person name="Tritt A."/>
            <person name="Lipzen A."/>
            <person name="He G."/>
            <person name="Yan M."/>
            <person name="Ng V."/>
            <person name="Cullen D."/>
            <person name="Martin F."/>
            <person name="Rosso M.-N."/>
            <person name="Henrissat B."/>
            <person name="Hibbett D."/>
            <person name="Martinez A.T."/>
            <person name="Grigoriev I.V."/>
        </authorList>
    </citation>
    <scope>NUCLEOTIDE SEQUENCE</scope>
    <source>
        <strain evidence="1">MF-IS2</strain>
    </source>
</reference>
<name>A0A9P6BYQ8_9AGAR</name>
<dbReference type="SUPFAM" id="SSF50370">
    <property type="entry name" value="Ricin B-like lectins"/>
    <property type="match status" value="1"/>
</dbReference>
<dbReference type="EMBL" id="MU151583">
    <property type="protein sequence ID" value="KAF9442688.1"/>
    <property type="molecule type" value="Genomic_DNA"/>
</dbReference>
<dbReference type="InterPro" id="IPR035992">
    <property type="entry name" value="Ricin_B-like_lectins"/>
</dbReference>
<proteinExistence type="predicted"/>
<dbReference type="OrthoDB" id="3030470at2759"/>
<sequence length="146" mass="16255">MASGTYKIVYKSGHINAARVFHPTQTSRIFIDGSDKGDLSKWRVSTVRGPELGWCIRNIGTEDLLFTDANPGARLIGKEGNDQDEITWKLEAVGKADTYRIFYPDTDLVWTAVPSPLPGRDVHEVFLQANIGAPEQEFKFVILSSD</sequence>
<accession>A0A9P6BYQ8</accession>
<evidence type="ECO:0000313" key="1">
    <source>
        <dbReference type="EMBL" id="KAF9442688.1"/>
    </source>
</evidence>
<gene>
    <name evidence="1" type="ORF">P691DRAFT_779266</name>
</gene>
<comment type="caution">
    <text evidence="1">The sequence shown here is derived from an EMBL/GenBank/DDBJ whole genome shotgun (WGS) entry which is preliminary data.</text>
</comment>
<dbReference type="Proteomes" id="UP000807342">
    <property type="component" value="Unassembled WGS sequence"/>
</dbReference>
<evidence type="ECO:0000313" key="2">
    <source>
        <dbReference type="Proteomes" id="UP000807342"/>
    </source>
</evidence>
<dbReference type="AlphaFoldDB" id="A0A9P6BYQ8"/>
<keyword evidence="2" id="KW-1185">Reference proteome</keyword>
<organism evidence="1 2">
    <name type="scientific">Macrolepiota fuliginosa MF-IS2</name>
    <dbReference type="NCBI Taxonomy" id="1400762"/>
    <lineage>
        <taxon>Eukaryota</taxon>
        <taxon>Fungi</taxon>
        <taxon>Dikarya</taxon>
        <taxon>Basidiomycota</taxon>
        <taxon>Agaricomycotina</taxon>
        <taxon>Agaricomycetes</taxon>
        <taxon>Agaricomycetidae</taxon>
        <taxon>Agaricales</taxon>
        <taxon>Agaricineae</taxon>
        <taxon>Agaricaceae</taxon>
        <taxon>Macrolepiota</taxon>
    </lineage>
</organism>
<protein>
    <submittedName>
        <fullName evidence="1">Uncharacterized protein</fullName>
    </submittedName>
</protein>